<dbReference type="AlphaFoldDB" id="A0A645GU90"/>
<accession>A0A645GU90</accession>
<organism evidence="1">
    <name type="scientific">bioreactor metagenome</name>
    <dbReference type="NCBI Taxonomy" id="1076179"/>
    <lineage>
        <taxon>unclassified sequences</taxon>
        <taxon>metagenomes</taxon>
        <taxon>ecological metagenomes</taxon>
    </lineage>
</organism>
<gene>
    <name evidence="1" type="ORF">SDC9_177269</name>
</gene>
<proteinExistence type="predicted"/>
<evidence type="ECO:0000313" key="1">
    <source>
        <dbReference type="EMBL" id="MPN29816.1"/>
    </source>
</evidence>
<dbReference type="EMBL" id="VSSQ01080672">
    <property type="protein sequence ID" value="MPN29816.1"/>
    <property type="molecule type" value="Genomic_DNA"/>
</dbReference>
<protein>
    <submittedName>
        <fullName evidence="1">Uncharacterized protein</fullName>
    </submittedName>
</protein>
<comment type="caution">
    <text evidence="1">The sequence shown here is derived from an EMBL/GenBank/DDBJ whole genome shotgun (WGS) entry which is preliminary data.</text>
</comment>
<sequence>MEKRGRQYRVGAAARQGVVKMRISAGAAGGDDGDVHRSADKLRQLEVIARLCAVAVHARQQYLASAEPLGLNSPAEGVHVLGASSSRRIDLPVAVAFAFRVYRDNHALAAKNFGRLADEGGIFYRR</sequence>
<name>A0A645GU90_9ZZZZ</name>
<reference evidence="1" key="1">
    <citation type="submission" date="2019-08" db="EMBL/GenBank/DDBJ databases">
        <authorList>
            <person name="Kucharzyk K."/>
            <person name="Murdoch R.W."/>
            <person name="Higgins S."/>
            <person name="Loffler F."/>
        </authorList>
    </citation>
    <scope>NUCLEOTIDE SEQUENCE</scope>
</reference>